<dbReference type="CDD" id="cd01004">
    <property type="entry name" value="PBP2_MidA_like"/>
    <property type="match status" value="1"/>
</dbReference>
<dbReference type="AlphaFoldDB" id="A0A7W0DTX6"/>
<name>A0A7W0DTX6_9ACTN</name>
<evidence type="ECO:0000313" key="4">
    <source>
        <dbReference type="EMBL" id="MBA2950394.1"/>
    </source>
</evidence>
<accession>A0A7W0DTX6</accession>
<dbReference type="EMBL" id="JACEHE010000027">
    <property type="protein sequence ID" value="MBA2950394.1"/>
    <property type="molecule type" value="Genomic_DNA"/>
</dbReference>
<evidence type="ECO:0000313" key="5">
    <source>
        <dbReference type="Proteomes" id="UP000545761"/>
    </source>
</evidence>
<gene>
    <name evidence="4" type="ORF">H1D24_32550</name>
</gene>
<sequence>MTSQPGKLLITTLTAAVVAASATACGGSADSGEPAAKSTANSSALLYDELPQQQRKAGKIVVGSDISYAPMEYYDTDGTTVLGFDKELADALSKQLGVPFEFKNASFDGLITSLRSQRIDVVISGMSDTKERQASVDFVDYYTAGAMLLVKKGNPENLKTLADLCGKTIAVQRATTQEGYAEEQSKACEKDGEKEIEILSFDRETEALLQVKQGRAVAGLEDYPVASYNARTSGEGADFEVAGDQIEAGPLGIAVAKQDTELRNVIQKALDAIIDDGTYKKLIDKWEIPAGAVTEAKINSGT</sequence>
<dbReference type="PANTHER" id="PTHR35936">
    <property type="entry name" value="MEMBRANE-BOUND LYTIC MUREIN TRANSGLYCOSYLASE F"/>
    <property type="match status" value="1"/>
</dbReference>
<dbReference type="PROSITE" id="PS51257">
    <property type="entry name" value="PROKAR_LIPOPROTEIN"/>
    <property type="match status" value="1"/>
</dbReference>
<feature type="signal peptide" evidence="2">
    <location>
        <begin position="1"/>
        <end position="24"/>
    </location>
</feature>
<evidence type="ECO:0000256" key="1">
    <source>
        <dbReference type="ARBA" id="ARBA00022729"/>
    </source>
</evidence>
<evidence type="ECO:0000259" key="3">
    <source>
        <dbReference type="SMART" id="SM00062"/>
    </source>
</evidence>
<evidence type="ECO:0000256" key="2">
    <source>
        <dbReference type="SAM" id="SignalP"/>
    </source>
</evidence>
<dbReference type="RefSeq" id="WP_181661319.1">
    <property type="nucleotide sequence ID" value="NZ_JACEHE010000027.1"/>
</dbReference>
<protein>
    <submittedName>
        <fullName evidence="4">ABC transporter substrate-binding protein</fullName>
    </submittedName>
</protein>
<dbReference type="PANTHER" id="PTHR35936:SF17">
    <property type="entry name" value="ARGININE-BINDING EXTRACELLULAR PROTEIN ARTP"/>
    <property type="match status" value="1"/>
</dbReference>
<proteinExistence type="predicted"/>
<comment type="caution">
    <text evidence="4">The sequence shown here is derived from an EMBL/GenBank/DDBJ whole genome shotgun (WGS) entry which is preliminary data.</text>
</comment>
<dbReference type="SMART" id="SM00062">
    <property type="entry name" value="PBPb"/>
    <property type="match status" value="1"/>
</dbReference>
<feature type="domain" description="Solute-binding protein family 3/N-terminal" evidence="3">
    <location>
        <begin position="59"/>
        <end position="289"/>
    </location>
</feature>
<organism evidence="4 5">
    <name type="scientific">Streptomyces himalayensis subsp. himalayensis</name>
    <dbReference type="NCBI Taxonomy" id="2756131"/>
    <lineage>
        <taxon>Bacteria</taxon>
        <taxon>Bacillati</taxon>
        <taxon>Actinomycetota</taxon>
        <taxon>Actinomycetes</taxon>
        <taxon>Kitasatosporales</taxon>
        <taxon>Streptomycetaceae</taxon>
        <taxon>Streptomyces</taxon>
        <taxon>Streptomyces himalayensis</taxon>
    </lineage>
</organism>
<dbReference type="InterPro" id="IPR001638">
    <property type="entry name" value="Solute-binding_3/MltF_N"/>
</dbReference>
<feature type="chain" id="PRO_5038502236" evidence="2">
    <location>
        <begin position="25"/>
        <end position="302"/>
    </location>
</feature>
<dbReference type="Gene3D" id="3.40.190.10">
    <property type="entry name" value="Periplasmic binding protein-like II"/>
    <property type="match status" value="2"/>
</dbReference>
<dbReference type="SUPFAM" id="SSF53850">
    <property type="entry name" value="Periplasmic binding protein-like II"/>
    <property type="match status" value="1"/>
</dbReference>
<reference evidence="4 5" key="1">
    <citation type="submission" date="2020-07" db="EMBL/GenBank/DDBJ databases">
        <title>Streptomyces isolated from Indian soil.</title>
        <authorList>
            <person name="Mandal S."/>
            <person name="Maiti P.K."/>
        </authorList>
    </citation>
    <scope>NUCLEOTIDE SEQUENCE [LARGE SCALE GENOMIC DNA]</scope>
    <source>
        <strain evidence="4 5">PSKA28</strain>
    </source>
</reference>
<dbReference type="Pfam" id="PF00497">
    <property type="entry name" value="SBP_bac_3"/>
    <property type="match status" value="1"/>
</dbReference>
<dbReference type="Proteomes" id="UP000545761">
    <property type="component" value="Unassembled WGS sequence"/>
</dbReference>
<keyword evidence="1 2" id="KW-0732">Signal</keyword>